<organism evidence="1 2">
    <name type="scientific">Solanum pinnatisectum</name>
    <name type="common">tansyleaf nightshade</name>
    <dbReference type="NCBI Taxonomy" id="50273"/>
    <lineage>
        <taxon>Eukaryota</taxon>
        <taxon>Viridiplantae</taxon>
        <taxon>Streptophyta</taxon>
        <taxon>Embryophyta</taxon>
        <taxon>Tracheophyta</taxon>
        <taxon>Spermatophyta</taxon>
        <taxon>Magnoliopsida</taxon>
        <taxon>eudicotyledons</taxon>
        <taxon>Gunneridae</taxon>
        <taxon>Pentapetalae</taxon>
        <taxon>asterids</taxon>
        <taxon>lamiids</taxon>
        <taxon>Solanales</taxon>
        <taxon>Solanaceae</taxon>
        <taxon>Solanoideae</taxon>
        <taxon>Solaneae</taxon>
        <taxon>Solanum</taxon>
    </lineage>
</organism>
<dbReference type="AlphaFoldDB" id="A0AAV9KTR6"/>
<evidence type="ECO:0000313" key="2">
    <source>
        <dbReference type="Proteomes" id="UP001311915"/>
    </source>
</evidence>
<protein>
    <submittedName>
        <fullName evidence="1">Uncharacterized protein</fullName>
    </submittedName>
</protein>
<accession>A0AAV9KTR6</accession>
<evidence type="ECO:0000313" key="1">
    <source>
        <dbReference type="EMBL" id="KAK4716568.1"/>
    </source>
</evidence>
<comment type="caution">
    <text evidence="1">The sequence shown here is derived from an EMBL/GenBank/DDBJ whole genome shotgun (WGS) entry which is preliminary data.</text>
</comment>
<reference evidence="1 2" key="1">
    <citation type="submission" date="2023-10" db="EMBL/GenBank/DDBJ databases">
        <title>Genome-Wide Identification Analysis in wild type Solanum Pinnatisectum Reveals Some Genes Defensing Phytophthora Infestans.</title>
        <authorList>
            <person name="Sun C."/>
        </authorList>
    </citation>
    <scope>NUCLEOTIDE SEQUENCE [LARGE SCALE GENOMIC DNA]</scope>
    <source>
        <strain evidence="1">LQN</strain>
        <tissue evidence="1">Leaf</tissue>
    </source>
</reference>
<keyword evidence="2" id="KW-1185">Reference proteome</keyword>
<name>A0AAV9KTR6_9SOLN</name>
<gene>
    <name evidence="1" type="ORF">R3W88_014906</name>
</gene>
<dbReference type="PANTHER" id="PTHR33240:SF8">
    <property type="entry name" value="OS03G0439900 PROTEIN"/>
    <property type="match status" value="1"/>
</dbReference>
<proteinExistence type="predicted"/>
<dbReference type="PANTHER" id="PTHR33240">
    <property type="entry name" value="OS08G0508500 PROTEIN"/>
    <property type="match status" value="1"/>
</dbReference>
<dbReference type="EMBL" id="JAWPEI010000009">
    <property type="protein sequence ID" value="KAK4716568.1"/>
    <property type="molecule type" value="Genomic_DNA"/>
</dbReference>
<dbReference type="Proteomes" id="UP001311915">
    <property type="component" value="Unassembled WGS sequence"/>
</dbReference>
<sequence>MPKVVLKKLRIYVDELSKSNLTIQGLFIGDVKSNTLIHVIDAKTSYNLLLRRPWVHENRVMPYTLHQCMKYMKDGEVVKIDSDINPFTETESYFADAKFYLDFGRANMKEHVEADSIDLEDSKVQWAAIKMSKKRTEEVFIKLSTSKGDMQTSIDNEQPIFCYIPHER</sequence>